<organism evidence="1 2">
    <name type="scientific">Lentilactobacillus terminaliae</name>
    <dbReference type="NCBI Taxonomy" id="3003483"/>
    <lineage>
        <taxon>Bacteria</taxon>
        <taxon>Bacillati</taxon>
        <taxon>Bacillota</taxon>
        <taxon>Bacilli</taxon>
        <taxon>Lactobacillales</taxon>
        <taxon>Lactobacillaceae</taxon>
        <taxon>Lentilactobacillus</taxon>
    </lineage>
</organism>
<reference evidence="1" key="1">
    <citation type="submission" date="2024-08" db="EMBL/GenBank/DDBJ databases">
        <title>Lentilactobacillus sp. nov., isolated from tree bark.</title>
        <authorList>
            <person name="Phuengjayaem S."/>
            <person name="Tanasupawat S."/>
        </authorList>
    </citation>
    <scope>NUCLEOTIDE SEQUENCE</scope>
    <source>
        <strain evidence="1">SPB1-3</strain>
    </source>
</reference>
<evidence type="ECO:0000313" key="2">
    <source>
        <dbReference type="Proteomes" id="UP001149860"/>
    </source>
</evidence>
<name>A0ACD5DH86_9LACO</name>
<evidence type="ECO:0000313" key="1">
    <source>
        <dbReference type="EMBL" id="XFD40521.1"/>
    </source>
</evidence>
<dbReference type="EMBL" id="CP168151">
    <property type="protein sequence ID" value="XFD40521.1"/>
    <property type="molecule type" value="Genomic_DNA"/>
</dbReference>
<keyword evidence="2" id="KW-1185">Reference proteome</keyword>
<dbReference type="Proteomes" id="UP001149860">
    <property type="component" value="Chromosome"/>
</dbReference>
<protein>
    <submittedName>
        <fullName evidence="1">Uncharacterized protein</fullName>
    </submittedName>
</protein>
<accession>A0ACD5DH86</accession>
<gene>
    <name evidence="1" type="ORF">O0236_004255</name>
</gene>
<proteinExistence type="predicted"/>
<sequence length="120" mass="14195">MSDKYPTFNESQWRMAQQAVLDEYAEYISELQSKGVDYTVKNARQLLIYQDLLSEWKNHRLPTVISDLEANPFALTIFTDLKKTKTSHLLQRGYEHITNWPDFNPTPLTLWLELEEDMNI</sequence>